<dbReference type="InterPro" id="IPR006311">
    <property type="entry name" value="TAT_signal"/>
</dbReference>
<dbReference type="Pfam" id="PF13668">
    <property type="entry name" value="Ferritin_2"/>
    <property type="match status" value="1"/>
</dbReference>
<accession>A0ABT9B8R6</accession>
<protein>
    <submittedName>
        <fullName evidence="1">Ferritin-like domain-containing protein</fullName>
    </submittedName>
</protein>
<evidence type="ECO:0000313" key="1">
    <source>
        <dbReference type="EMBL" id="MDO7874640.1"/>
    </source>
</evidence>
<evidence type="ECO:0000313" key="2">
    <source>
        <dbReference type="Proteomes" id="UP001176429"/>
    </source>
</evidence>
<dbReference type="RefSeq" id="WP_305005952.1">
    <property type="nucleotide sequence ID" value="NZ_JAUQSY010000004.1"/>
</dbReference>
<reference evidence="1" key="1">
    <citation type="submission" date="2023-07" db="EMBL/GenBank/DDBJ databases">
        <authorList>
            <person name="Kim M.K."/>
        </authorList>
    </citation>
    <scope>NUCLEOTIDE SEQUENCE</scope>
    <source>
        <strain evidence="1">ASUV-10-1</strain>
    </source>
</reference>
<dbReference type="CDD" id="cd00657">
    <property type="entry name" value="Ferritin_like"/>
    <property type="match status" value="1"/>
</dbReference>
<comment type="caution">
    <text evidence="1">The sequence shown here is derived from an EMBL/GenBank/DDBJ whole genome shotgun (WGS) entry which is preliminary data.</text>
</comment>
<gene>
    <name evidence="1" type="ORF">Q5H93_07840</name>
</gene>
<sequence>MSSSSLSDTSTGTLVRRRTFLQAAGVVAGATALTLAGCSDDTPTTPVDPYLLSLQEADAGLLNYLYLLEQLEAGFYQQVLDVPPTDLQASDLTYLRDLRDHELIHRETLLFALGSANAAPVPTLTFNFSTLNLTTRAGVLAAAKTFEELGVAAYNGVLHLVADTTTLQLLAKIASVEARHADFINELLTPNTFATTMVVNEGPLFSVAASKTPTQVIAEAAPFFLPYKVSVTALPTT</sequence>
<dbReference type="EMBL" id="JAUQSY010000004">
    <property type="protein sequence ID" value="MDO7874640.1"/>
    <property type="molecule type" value="Genomic_DNA"/>
</dbReference>
<dbReference type="SUPFAM" id="SSF47240">
    <property type="entry name" value="Ferritin-like"/>
    <property type="match status" value="1"/>
</dbReference>
<name>A0ABT9B8R6_9BACT</name>
<keyword evidence="2" id="KW-1185">Reference proteome</keyword>
<dbReference type="InterPro" id="IPR009078">
    <property type="entry name" value="Ferritin-like_SF"/>
</dbReference>
<dbReference type="Proteomes" id="UP001176429">
    <property type="component" value="Unassembled WGS sequence"/>
</dbReference>
<proteinExistence type="predicted"/>
<dbReference type="PROSITE" id="PS51318">
    <property type="entry name" value="TAT"/>
    <property type="match status" value="1"/>
</dbReference>
<organism evidence="1 2">
    <name type="scientific">Hymenobacter aranciens</name>
    <dbReference type="NCBI Taxonomy" id="3063996"/>
    <lineage>
        <taxon>Bacteria</taxon>
        <taxon>Pseudomonadati</taxon>
        <taxon>Bacteroidota</taxon>
        <taxon>Cytophagia</taxon>
        <taxon>Cytophagales</taxon>
        <taxon>Hymenobacteraceae</taxon>
        <taxon>Hymenobacter</taxon>
    </lineage>
</organism>